<dbReference type="SUPFAM" id="SSF46689">
    <property type="entry name" value="Homeodomain-like"/>
    <property type="match status" value="1"/>
</dbReference>
<accession>A0A428XYI4</accession>
<gene>
    <name evidence="2" type="ORF">DMH04_54225</name>
</gene>
<comment type="caution">
    <text evidence="2">The sequence shown here is derived from an EMBL/GenBank/DDBJ whole genome shotgun (WGS) entry which is preliminary data.</text>
</comment>
<dbReference type="OrthoDB" id="1551204at2"/>
<evidence type="ECO:0000259" key="1">
    <source>
        <dbReference type="PROSITE" id="PS50994"/>
    </source>
</evidence>
<dbReference type="AlphaFoldDB" id="A0A428XYI4"/>
<reference evidence="2 3" key="1">
    <citation type="submission" date="2018-05" db="EMBL/GenBank/DDBJ databases">
        <title>Evolution of GPA BGCs.</title>
        <authorList>
            <person name="Waglechner N."/>
            <person name="Wright G.D."/>
        </authorList>
    </citation>
    <scope>NUCLEOTIDE SEQUENCE [LARGE SCALE GENOMIC DNA]</scope>
    <source>
        <strain evidence="2 3">A82846</strain>
    </source>
</reference>
<dbReference type="Pfam" id="PF13683">
    <property type="entry name" value="rve_3"/>
    <property type="match status" value="1"/>
</dbReference>
<dbReference type="GO" id="GO:0015074">
    <property type="term" value="P:DNA integration"/>
    <property type="evidence" value="ECO:0007669"/>
    <property type="project" value="InterPro"/>
</dbReference>
<evidence type="ECO:0000313" key="3">
    <source>
        <dbReference type="Proteomes" id="UP000287547"/>
    </source>
</evidence>
<name>A0A428XYI4_KIBAR</name>
<dbReference type="InterPro" id="IPR009057">
    <property type="entry name" value="Homeodomain-like_sf"/>
</dbReference>
<organism evidence="2 3">
    <name type="scientific">Kibdelosporangium aridum</name>
    <dbReference type="NCBI Taxonomy" id="2030"/>
    <lineage>
        <taxon>Bacteria</taxon>
        <taxon>Bacillati</taxon>
        <taxon>Actinomycetota</taxon>
        <taxon>Actinomycetes</taxon>
        <taxon>Pseudonocardiales</taxon>
        <taxon>Pseudonocardiaceae</taxon>
        <taxon>Kibdelosporangium</taxon>
    </lineage>
</organism>
<dbReference type="EMBL" id="QHKI01000117">
    <property type="protein sequence ID" value="RSM60284.1"/>
    <property type="molecule type" value="Genomic_DNA"/>
</dbReference>
<feature type="domain" description="Integrase catalytic" evidence="1">
    <location>
        <begin position="165"/>
        <end position="339"/>
    </location>
</feature>
<dbReference type="Proteomes" id="UP000287547">
    <property type="component" value="Unassembled WGS sequence"/>
</dbReference>
<dbReference type="SUPFAM" id="SSF53098">
    <property type="entry name" value="Ribonuclease H-like"/>
    <property type="match status" value="1"/>
</dbReference>
<dbReference type="Gene3D" id="3.30.420.10">
    <property type="entry name" value="Ribonuclease H-like superfamily/Ribonuclease H"/>
    <property type="match status" value="1"/>
</dbReference>
<sequence length="356" mass="40604">MSVRLVYRLFVQVLFWLAMFARSSASKDAEILALRHEVAVLRRNNPRPCLSWPDRAVLAGLARMLPKALRNHRIVTPGTLLRWHRRLIAARWRQPTPLGRPPIGDELAALIVRLARENRTWGVVRIQGELRRLGHRVAASTIRKVLRANGVPPSTGRDDTWRAFLHAQADSLLAIDFFHIDTVTLKRLYVAFVIEITTRRVHLLGITEHPTAAWAVQVARNLAGDLEETGHRFRHLIRDRDAKFSAAFDTVFASISIQIAVTAPRSPRMNAFAERWIGSARRECTDRVLITGERHLRHVLDAYVAHHNTGRSHQGNEMRLHAPHDEPNMIPFPARIDTIRRRQCLGGLLNEYRPAA</sequence>
<evidence type="ECO:0000313" key="2">
    <source>
        <dbReference type="EMBL" id="RSM60284.1"/>
    </source>
</evidence>
<proteinExistence type="predicted"/>
<dbReference type="InterPro" id="IPR012337">
    <property type="entry name" value="RNaseH-like_sf"/>
</dbReference>
<dbReference type="InterPro" id="IPR036397">
    <property type="entry name" value="RNaseH_sf"/>
</dbReference>
<protein>
    <submittedName>
        <fullName evidence="2">Integrase</fullName>
    </submittedName>
</protein>
<dbReference type="GO" id="GO:0003676">
    <property type="term" value="F:nucleic acid binding"/>
    <property type="evidence" value="ECO:0007669"/>
    <property type="project" value="InterPro"/>
</dbReference>
<dbReference type="PROSITE" id="PS50994">
    <property type="entry name" value="INTEGRASE"/>
    <property type="match status" value="1"/>
</dbReference>
<dbReference type="RefSeq" id="WP_037275744.1">
    <property type="nucleotide sequence ID" value="NZ_QHKI01000117.1"/>
</dbReference>
<dbReference type="InterPro" id="IPR001584">
    <property type="entry name" value="Integrase_cat-core"/>
</dbReference>